<feature type="transmembrane region" description="Helical" evidence="1">
    <location>
        <begin position="58"/>
        <end position="75"/>
    </location>
</feature>
<name>A0A6J5MNQ4_9CAUD</name>
<reference evidence="2" key="1">
    <citation type="submission" date="2020-04" db="EMBL/GenBank/DDBJ databases">
        <authorList>
            <person name="Chiriac C."/>
            <person name="Salcher M."/>
            <person name="Ghai R."/>
            <person name="Kavagutti S V."/>
        </authorList>
    </citation>
    <scope>NUCLEOTIDE SEQUENCE</scope>
</reference>
<gene>
    <name evidence="2" type="ORF">UFOVP535_25</name>
</gene>
<protein>
    <submittedName>
        <fullName evidence="2">Uncharacterized protein</fullName>
    </submittedName>
</protein>
<dbReference type="EMBL" id="LR796506">
    <property type="protein sequence ID" value="CAB4148795.1"/>
    <property type="molecule type" value="Genomic_DNA"/>
</dbReference>
<keyword evidence="1" id="KW-1133">Transmembrane helix</keyword>
<accession>A0A6J5MNQ4</accession>
<feature type="transmembrane region" description="Helical" evidence="1">
    <location>
        <begin position="12"/>
        <end position="38"/>
    </location>
</feature>
<evidence type="ECO:0000256" key="1">
    <source>
        <dbReference type="SAM" id="Phobius"/>
    </source>
</evidence>
<sequence length="76" mass="8598">MKIPIDKQYHIIAGFCIYIIAQLFMQPVWALIPVITIATLKEIWDYASGEGTPDINDLLYTIYGALPLLVFKLIVS</sequence>
<keyword evidence="1" id="KW-0472">Membrane</keyword>
<keyword evidence="1" id="KW-0812">Transmembrane</keyword>
<organism evidence="2">
    <name type="scientific">uncultured Caudovirales phage</name>
    <dbReference type="NCBI Taxonomy" id="2100421"/>
    <lineage>
        <taxon>Viruses</taxon>
        <taxon>Duplodnaviria</taxon>
        <taxon>Heunggongvirae</taxon>
        <taxon>Uroviricota</taxon>
        <taxon>Caudoviricetes</taxon>
        <taxon>Peduoviridae</taxon>
        <taxon>Maltschvirus</taxon>
        <taxon>Maltschvirus maltsch</taxon>
    </lineage>
</organism>
<evidence type="ECO:0000313" key="2">
    <source>
        <dbReference type="EMBL" id="CAB4148795.1"/>
    </source>
</evidence>
<proteinExistence type="predicted"/>